<dbReference type="RefSeq" id="WP_235843517.1">
    <property type="nucleotide sequence ID" value="NZ_BHYL01000271.1"/>
</dbReference>
<evidence type="ECO:0000313" key="2">
    <source>
        <dbReference type="EMBL" id="GCD21381.1"/>
    </source>
</evidence>
<reference evidence="2 3" key="1">
    <citation type="submission" date="2018-11" db="EMBL/GenBank/DDBJ databases">
        <title>Draft genome sequence of Cellulomonas takizawaensis strain TKZ-21.</title>
        <authorList>
            <person name="Yamamura H."/>
            <person name="Hayashi T."/>
            <person name="Hamada M."/>
            <person name="Serisawa Y."/>
            <person name="Matsuyama K."/>
            <person name="Nakagawa Y."/>
            <person name="Otoguro M."/>
            <person name="Yanagida F."/>
            <person name="Hayakawa M."/>
        </authorList>
    </citation>
    <scope>NUCLEOTIDE SEQUENCE [LARGE SCALE GENOMIC DNA]</scope>
    <source>
        <strain evidence="2 3">TKZ-21</strain>
    </source>
</reference>
<feature type="region of interest" description="Disordered" evidence="1">
    <location>
        <begin position="1"/>
        <end position="21"/>
    </location>
</feature>
<dbReference type="Pfam" id="PF09844">
    <property type="entry name" value="DUF2071"/>
    <property type="match status" value="1"/>
</dbReference>
<keyword evidence="3" id="KW-1185">Reference proteome</keyword>
<sequence length="122" mass="13024">MHATTDFARGPGGGGDRVTCTATSSRGELLNARLALGDDLRTPGDWTVAVTGRWNADARRGPVRLTRVPVEHEPWPLRQATVVGLRTNLLRARGLPAPSGPPHARWSPGVDVRIGAPRPSLP</sequence>
<dbReference type="Proteomes" id="UP000288246">
    <property type="component" value="Unassembled WGS sequence"/>
</dbReference>
<accession>A0A401V3C6</accession>
<protein>
    <submittedName>
        <fullName evidence="2">Uncharacterized protein</fullName>
    </submittedName>
</protein>
<evidence type="ECO:0000256" key="1">
    <source>
        <dbReference type="SAM" id="MobiDB-lite"/>
    </source>
</evidence>
<dbReference type="AlphaFoldDB" id="A0A401V3C6"/>
<organism evidence="2 3">
    <name type="scientific">Cellulomonas algicola</name>
    <dbReference type="NCBI Taxonomy" id="2071633"/>
    <lineage>
        <taxon>Bacteria</taxon>
        <taxon>Bacillati</taxon>
        <taxon>Actinomycetota</taxon>
        <taxon>Actinomycetes</taxon>
        <taxon>Micrococcales</taxon>
        <taxon>Cellulomonadaceae</taxon>
        <taxon>Cellulomonas</taxon>
    </lineage>
</organism>
<gene>
    <name evidence="2" type="ORF">CTKZ_29430</name>
</gene>
<dbReference type="InterPro" id="IPR018644">
    <property type="entry name" value="DUF2071"/>
</dbReference>
<comment type="caution">
    <text evidence="2">The sequence shown here is derived from an EMBL/GenBank/DDBJ whole genome shotgun (WGS) entry which is preliminary data.</text>
</comment>
<evidence type="ECO:0000313" key="3">
    <source>
        <dbReference type="Proteomes" id="UP000288246"/>
    </source>
</evidence>
<dbReference type="EMBL" id="BHYL01000271">
    <property type="protein sequence ID" value="GCD21381.1"/>
    <property type="molecule type" value="Genomic_DNA"/>
</dbReference>
<feature type="region of interest" description="Disordered" evidence="1">
    <location>
        <begin position="93"/>
        <end position="122"/>
    </location>
</feature>
<name>A0A401V3C6_9CELL</name>
<proteinExistence type="predicted"/>